<accession>A0ABQ3HJ70</accession>
<dbReference type="InterPro" id="IPR003593">
    <property type="entry name" value="AAA+_ATPase"/>
</dbReference>
<keyword evidence="3" id="KW-0547">Nucleotide-binding</keyword>
<dbReference type="Pfam" id="PF00005">
    <property type="entry name" value="ABC_tran"/>
    <property type="match status" value="1"/>
</dbReference>
<dbReference type="GO" id="GO:0005524">
    <property type="term" value="F:ATP binding"/>
    <property type="evidence" value="ECO:0007669"/>
    <property type="project" value="UniProtKB-KW"/>
</dbReference>
<proteinExistence type="inferred from homology"/>
<dbReference type="EMBL" id="BNAD01000005">
    <property type="protein sequence ID" value="GHE17713.1"/>
    <property type="molecule type" value="Genomic_DNA"/>
</dbReference>
<evidence type="ECO:0000256" key="6">
    <source>
        <dbReference type="SAM" id="MobiDB-lite"/>
    </source>
</evidence>
<evidence type="ECO:0000256" key="2">
    <source>
        <dbReference type="ARBA" id="ARBA00022448"/>
    </source>
</evidence>
<keyword evidence="4 8" id="KW-0067">ATP-binding</keyword>
<comment type="similarity">
    <text evidence="1">Belongs to the ABC transporter superfamily.</text>
</comment>
<dbReference type="InterPro" id="IPR027417">
    <property type="entry name" value="P-loop_NTPase"/>
</dbReference>
<keyword evidence="2" id="KW-0813">Transport</keyword>
<dbReference type="CDD" id="cd03224">
    <property type="entry name" value="ABC_TM1139_LivF_branched"/>
    <property type="match status" value="1"/>
</dbReference>
<name>A0ABQ3HJ70_9ACTN</name>
<dbReference type="RefSeq" id="WP_229856421.1">
    <property type="nucleotide sequence ID" value="NZ_BNAD01000005.1"/>
</dbReference>
<dbReference type="PROSITE" id="PS00211">
    <property type="entry name" value="ABC_TRANSPORTER_1"/>
    <property type="match status" value="1"/>
</dbReference>
<evidence type="ECO:0000313" key="8">
    <source>
        <dbReference type="EMBL" id="GHE17713.1"/>
    </source>
</evidence>
<dbReference type="Proteomes" id="UP000597341">
    <property type="component" value="Unassembled WGS sequence"/>
</dbReference>
<sequence>MTTRPDHRVPTAPENDPPDAATPILRLDGVDAFIGESHILHGVGFTVPAGQITALLGRNGAGKTTTLRSILGLVERRGSIDLDGQDVSGSTTHDVVRRGVGYVPENRDVFAGLTVAENLRLAERPGAGHRYDLVHELFPRLKERRGQRAGSMSGGEQQMLALARALLNDDNRLLLIDEPSQGLAPNLVREVAVALEQMAQLVTTVVVEQNLAVIRHMARRVVVLDQGRVVHEGSAPEFFEDEALTQELLGVHHGGAHR</sequence>
<dbReference type="PROSITE" id="PS50893">
    <property type="entry name" value="ABC_TRANSPORTER_2"/>
    <property type="match status" value="1"/>
</dbReference>
<comment type="caution">
    <text evidence="8">The sequence shown here is derived from an EMBL/GenBank/DDBJ whole genome shotgun (WGS) entry which is preliminary data.</text>
</comment>
<evidence type="ECO:0000256" key="4">
    <source>
        <dbReference type="ARBA" id="ARBA00022840"/>
    </source>
</evidence>
<feature type="domain" description="ABC transporter" evidence="7">
    <location>
        <begin position="25"/>
        <end position="251"/>
    </location>
</feature>
<reference evidence="9" key="1">
    <citation type="journal article" date="2019" name="Int. J. Syst. Evol. Microbiol.">
        <title>The Global Catalogue of Microorganisms (GCM) 10K type strain sequencing project: providing services to taxonomists for standard genome sequencing and annotation.</title>
        <authorList>
            <consortium name="The Broad Institute Genomics Platform"/>
            <consortium name="The Broad Institute Genome Sequencing Center for Infectious Disease"/>
            <person name="Wu L."/>
            <person name="Ma J."/>
        </authorList>
    </citation>
    <scope>NUCLEOTIDE SEQUENCE [LARGE SCALE GENOMIC DNA]</scope>
    <source>
        <strain evidence="9">CGMCC 1.12791</strain>
    </source>
</reference>
<evidence type="ECO:0000256" key="3">
    <source>
        <dbReference type="ARBA" id="ARBA00022741"/>
    </source>
</evidence>
<dbReference type="Gene3D" id="3.40.50.300">
    <property type="entry name" value="P-loop containing nucleotide triphosphate hydrolases"/>
    <property type="match status" value="1"/>
</dbReference>
<evidence type="ECO:0000256" key="5">
    <source>
        <dbReference type="ARBA" id="ARBA00022970"/>
    </source>
</evidence>
<gene>
    <name evidence="8" type="ORF">GCM10011376_23230</name>
</gene>
<evidence type="ECO:0000259" key="7">
    <source>
        <dbReference type="PROSITE" id="PS50893"/>
    </source>
</evidence>
<evidence type="ECO:0000256" key="1">
    <source>
        <dbReference type="ARBA" id="ARBA00005417"/>
    </source>
</evidence>
<dbReference type="InterPro" id="IPR052156">
    <property type="entry name" value="BCAA_Transport_ATP-bd_LivF"/>
</dbReference>
<dbReference type="PANTHER" id="PTHR43820:SF2">
    <property type="entry name" value="ABC TRANSPORTER ATP-BINDING PROTEIN"/>
    <property type="match status" value="1"/>
</dbReference>
<organism evidence="8 9">
    <name type="scientific">Nocardioides flavus</name>
    <name type="common">ex Wang et al. 2016</name>
    <dbReference type="NCBI Taxonomy" id="2058780"/>
    <lineage>
        <taxon>Bacteria</taxon>
        <taxon>Bacillati</taxon>
        <taxon>Actinomycetota</taxon>
        <taxon>Actinomycetes</taxon>
        <taxon>Propionibacteriales</taxon>
        <taxon>Nocardioidaceae</taxon>
        <taxon>Nocardioides</taxon>
    </lineage>
</organism>
<dbReference type="PANTHER" id="PTHR43820">
    <property type="entry name" value="HIGH-AFFINITY BRANCHED-CHAIN AMINO ACID TRANSPORT ATP-BINDING PROTEIN LIVF"/>
    <property type="match status" value="1"/>
</dbReference>
<dbReference type="SUPFAM" id="SSF52540">
    <property type="entry name" value="P-loop containing nucleoside triphosphate hydrolases"/>
    <property type="match status" value="1"/>
</dbReference>
<keyword evidence="9" id="KW-1185">Reference proteome</keyword>
<feature type="region of interest" description="Disordered" evidence="6">
    <location>
        <begin position="1"/>
        <end position="21"/>
    </location>
</feature>
<keyword evidence="5" id="KW-0029">Amino-acid transport</keyword>
<dbReference type="InterPro" id="IPR003439">
    <property type="entry name" value="ABC_transporter-like_ATP-bd"/>
</dbReference>
<protein>
    <submittedName>
        <fullName evidence="8">ABC transporter ATP-binding protein</fullName>
    </submittedName>
</protein>
<dbReference type="InterPro" id="IPR017871">
    <property type="entry name" value="ABC_transporter-like_CS"/>
</dbReference>
<dbReference type="SMART" id="SM00382">
    <property type="entry name" value="AAA"/>
    <property type="match status" value="1"/>
</dbReference>
<evidence type="ECO:0000313" key="9">
    <source>
        <dbReference type="Proteomes" id="UP000597341"/>
    </source>
</evidence>